<proteinExistence type="predicted"/>
<evidence type="ECO:0000313" key="1">
    <source>
        <dbReference type="EMBL" id="OAD77379.1"/>
    </source>
</evidence>
<dbReference type="Proteomes" id="UP000077315">
    <property type="component" value="Unassembled WGS sequence"/>
</dbReference>
<dbReference type="GeneID" id="29001558"/>
<reference evidence="2" key="1">
    <citation type="submission" date="2015-06" db="EMBL/GenBank/DDBJ databases">
        <title>Expansion of signal transduction pathways in fungi by whole-genome duplication.</title>
        <authorList>
            <consortium name="DOE Joint Genome Institute"/>
            <person name="Corrochano L.M."/>
            <person name="Kuo A."/>
            <person name="Marcet-Houben M."/>
            <person name="Polaino S."/>
            <person name="Salamov A."/>
            <person name="Villalobos J.M."/>
            <person name="Alvarez M.I."/>
            <person name="Avalos J."/>
            <person name="Benito E.P."/>
            <person name="Benoit I."/>
            <person name="Burger G."/>
            <person name="Camino L.P."/>
            <person name="Canovas D."/>
            <person name="Cerda-Olmedo E."/>
            <person name="Cheng J.-F."/>
            <person name="Dominguez A."/>
            <person name="Elias M."/>
            <person name="Eslava A.P."/>
            <person name="Glaser F."/>
            <person name="Grimwood J."/>
            <person name="Gutierrez G."/>
            <person name="Heitman J."/>
            <person name="Henrissat B."/>
            <person name="Iturriaga E.A."/>
            <person name="Lang B.F."/>
            <person name="Lavin J.L."/>
            <person name="Lee S."/>
            <person name="Li W."/>
            <person name="Lindquist E."/>
            <person name="Lopez-Garcia S."/>
            <person name="Luque E.M."/>
            <person name="Marcos A.T."/>
            <person name="Martin J."/>
            <person name="McCluskey K."/>
            <person name="Medina H.R."/>
            <person name="Miralles-Duran A."/>
            <person name="Miyazaki A."/>
            <person name="Munoz-Torres E."/>
            <person name="Oguiza J.A."/>
            <person name="Ohm R."/>
            <person name="Olmedo M."/>
            <person name="Orejas M."/>
            <person name="Ortiz-Castellanos L."/>
            <person name="Pisabarro A.G."/>
            <person name="Rodriguez-Romero J."/>
            <person name="Ruiz-Herrera J."/>
            <person name="Ruiz-Vazquez R."/>
            <person name="Sanz C."/>
            <person name="Schackwitz W."/>
            <person name="Schmutz J."/>
            <person name="Shahriari M."/>
            <person name="Shelest E."/>
            <person name="Silva-Franco F."/>
            <person name="Soanes D."/>
            <person name="Syed K."/>
            <person name="Tagua V.G."/>
            <person name="Talbot N.J."/>
            <person name="Thon M."/>
            <person name="De vries R.P."/>
            <person name="Wiebenga A."/>
            <person name="Yadav J.S."/>
            <person name="Braun E.L."/>
            <person name="Baker S."/>
            <person name="Garre V."/>
            <person name="Horwitz B."/>
            <person name="Torres-Martinez S."/>
            <person name="Idnurm A."/>
            <person name="Herrera-Estrella A."/>
            <person name="Gabaldon T."/>
            <person name="Grigoriev I.V."/>
        </authorList>
    </citation>
    <scope>NUCLEOTIDE SEQUENCE [LARGE SCALE GENOMIC DNA]</scope>
    <source>
        <strain evidence="2">NRRL 1555(-)</strain>
    </source>
</reference>
<keyword evidence="2" id="KW-1185">Reference proteome</keyword>
<sequence length="102" mass="11495">MHTNNRAAVVNTTQLLNQKKFELGEDDTSVVNKVGVDRIKVQKKKFKISSKYILDKIEPIFPSLSLSENLIVSFSRPLIIWYISIKNGSLLNPCGHGRILAN</sequence>
<dbReference type="EMBL" id="KV440974">
    <property type="protein sequence ID" value="OAD77379.1"/>
    <property type="molecule type" value="Genomic_DNA"/>
</dbReference>
<name>A0A167P753_PHYB8</name>
<accession>A0A167P753</accession>
<organism evidence="1 2">
    <name type="scientific">Phycomyces blakesleeanus (strain ATCC 8743b / DSM 1359 / FGSC 10004 / NBRC 33097 / NRRL 1555)</name>
    <dbReference type="NCBI Taxonomy" id="763407"/>
    <lineage>
        <taxon>Eukaryota</taxon>
        <taxon>Fungi</taxon>
        <taxon>Fungi incertae sedis</taxon>
        <taxon>Mucoromycota</taxon>
        <taxon>Mucoromycotina</taxon>
        <taxon>Mucoromycetes</taxon>
        <taxon>Mucorales</taxon>
        <taxon>Phycomycetaceae</taxon>
        <taxon>Phycomyces</taxon>
    </lineage>
</organism>
<dbReference type="AlphaFoldDB" id="A0A167P753"/>
<gene>
    <name evidence="1" type="ORF">PHYBLDRAFT_60512</name>
</gene>
<protein>
    <submittedName>
        <fullName evidence="1">Uncharacterized protein</fullName>
    </submittedName>
</protein>
<dbReference type="VEuPathDB" id="FungiDB:PHYBLDRAFT_60512"/>
<dbReference type="RefSeq" id="XP_018295419.1">
    <property type="nucleotide sequence ID" value="XM_018440652.1"/>
</dbReference>
<evidence type="ECO:0000313" key="2">
    <source>
        <dbReference type="Proteomes" id="UP000077315"/>
    </source>
</evidence>
<dbReference type="InParanoid" id="A0A167P753"/>